<dbReference type="InterPro" id="IPR050477">
    <property type="entry name" value="GrpII_AminoAcid_Decarb"/>
</dbReference>
<dbReference type="SUPFAM" id="SSF53383">
    <property type="entry name" value="PLP-dependent transferases"/>
    <property type="match status" value="1"/>
</dbReference>
<protein>
    <submittedName>
        <fullName evidence="7">Glutamate/tyrosine decarboxylase-like PLP-dependent enzyme</fullName>
    </submittedName>
</protein>
<dbReference type="Gene3D" id="3.40.640.10">
    <property type="entry name" value="Type I PLP-dependent aspartate aminotransferase-like (Major domain)"/>
    <property type="match status" value="1"/>
</dbReference>
<dbReference type="InterPro" id="IPR015421">
    <property type="entry name" value="PyrdxlP-dep_Trfase_major"/>
</dbReference>
<gene>
    <name evidence="7" type="ORF">BKA05_002891</name>
</gene>
<dbReference type="InterPro" id="IPR002129">
    <property type="entry name" value="PyrdxlP-dep_de-COase"/>
</dbReference>
<dbReference type="Proteomes" id="UP000537326">
    <property type="component" value="Unassembled WGS sequence"/>
</dbReference>
<dbReference type="InterPro" id="IPR015424">
    <property type="entry name" value="PyrdxlP-dep_Trfase"/>
</dbReference>
<accession>A0A7Y9YFQ5</accession>
<dbReference type="GO" id="GO:0030170">
    <property type="term" value="F:pyridoxal phosphate binding"/>
    <property type="evidence" value="ECO:0007669"/>
    <property type="project" value="InterPro"/>
</dbReference>
<keyword evidence="8" id="KW-1185">Reference proteome</keyword>
<dbReference type="GO" id="GO:0004058">
    <property type="term" value="F:aromatic-L-amino-acid decarboxylase activity"/>
    <property type="evidence" value="ECO:0007669"/>
    <property type="project" value="UniProtKB-ARBA"/>
</dbReference>
<sequence length="473" mass="48890">MSTPLIGPGALTATQHETGPDLPRSTRRMLAHVHDPGLPDVDALAAQALSAHARSDAAHAEAFPELARREAELVGFALDLVEAPEDAAGTVTGSGSESALLAVLAAREARPDVRHPTIVLPDTAHPSFLRAAQLLGVEPVVVPTDAAHRAQVGPMAHALDERTVLAVVSAPSAAHGVIDPVAWIGTAATAKRVPLHVDAGAGGWLLALGERLGRIIAPWTFTVAGVTTISLDLHTDAYAPRGASVLLFRDAATRRLTGFGSADGPGRPALTTTTGFSRPGGPVAAAARVVSGIGPDGYLHLAAQTLGAVEALVAGVPSVPGLSLAHEPEASLLLLRVDGDADVFTVAAELRSRGWYAECQPSWRGEPATLRLTVSAGTRAHVDELLDALRESVAAAEVTGAVRLPGRVVDHLRRLDPGHLEVHDVRTLLETLGIDPLGATVPLLDALVDAAPSRLRAALVARLADLRTAPVRG</sequence>
<evidence type="ECO:0000256" key="3">
    <source>
        <dbReference type="ARBA" id="ARBA00023239"/>
    </source>
</evidence>
<comment type="cofactor">
    <cofactor evidence="1 5">
        <name>pyridoxal 5'-phosphate</name>
        <dbReference type="ChEBI" id="CHEBI:597326"/>
    </cofactor>
</comment>
<name>A0A7Y9YFQ5_9ACTN</name>
<keyword evidence="3 5" id="KW-0456">Lyase</keyword>
<dbReference type="InterPro" id="IPR015422">
    <property type="entry name" value="PyrdxlP-dep_Trfase_small"/>
</dbReference>
<dbReference type="RefSeq" id="WP_179532070.1">
    <property type="nucleotide sequence ID" value="NZ_BAAAPP010000008.1"/>
</dbReference>
<dbReference type="PANTHER" id="PTHR42735:SF6">
    <property type="entry name" value="SPHINGOSINE-1-PHOSPHATE LYASE 1"/>
    <property type="match status" value="1"/>
</dbReference>
<comment type="caution">
    <text evidence="7">The sequence shown here is derived from an EMBL/GenBank/DDBJ whole genome shotgun (WGS) entry which is preliminary data.</text>
</comment>
<dbReference type="PANTHER" id="PTHR42735">
    <property type="match status" value="1"/>
</dbReference>
<evidence type="ECO:0000256" key="4">
    <source>
        <dbReference type="ARBA" id="ARBA00038302"/>
    </source>
</evidence>
<keyword evidence="2 5" id="KW-0663">Pyridoxal phosphate</keyword>
<evidence type="ECO:0000256" key="5">
    <source>
        <dbReference type="RuleBase" id="RU000382"/>
    </source>
</evidence>
<proteinExistence type="inferred from homology"/>
<dbReference type="AlphaFoldDB" id="A0A7Y9YFQ5"/>
<dbReference type="Gene3D" id="3.90.1150.10">
    <property type="entry name" value="Aspartate Aminotransferase, domain 1"/>
    <property type="match status" value="1"/>
</dbReference>
<evidence type="ECO:0000256" key="1">
    <source>
        <dbReference type="ARBA" id="ARBA00001933"/>
    </source>
</evidence>
<dbReference type="EMBL" id="JACBZI010000001">
    <property type="protein sequence ID" value="NYI11376.1"/>
    <property type="molecule type" value="Genomic_DNA"/>
</dbReference>
<reference evidence="7 8" key="1">
    <citation type="submission" date="2020-07" db="EMBL/GenBank/DDBJ databases">
        <title>Sequencing the genomes of 1000 actinobacteria strains.</title>
        <authorList>
            <person name="Klenk H.-P."/>
        </authorList>
    </citation>
    <scope>NUCLEOTIDE SEQUENCE [LARGE SCALE GENOMIC DNA]</scope>
    <source>
        <strain evidence="7 8">DSM 18248</strain>
    </source>
</reference>
<dbReference type="Pfam" id="PF00282">
    <property type="entry name" value="Pyridoxal_deC"/>
    <property type="match status" value="1"/>
</dbReference>
<dbReference type="GO" id="GO:0019752">
    <property type="term" value="P:carboxylic acid metabolic process"/>
    <property type="evidence" value="ECO:0007669"/>
    <property type="project" value="InterPro"/>
</dbReference>
<organism evidence="7 8">
    <name type="scientific">Nocardioides marinus</name>
    <dbReference type="NCBI Taxonomy" id="374514"/>
    <lineage>
        <taxon>Bacteria</taxon>
        <taxon>Bacillati</taxon>
        <taxon>Actinomycetota</taxon>
        <taxon>Actinomycetes</taxon>
        <taxon>Propionibacteriales</taxon>
        <taxon>Nocardioidaceae</taxon>
        <taxon>Nocardioides</taxon>
    </lineage>
</organism>
<feature type="region of interest" description="Disordered" evidence="6">
    <location>
        <begin position="1"/>
        <end position="23"/>
    </location>
</feature>
<evidence type="ECO:0000313" key="7">
    <source>
        <dbReference type="EMBL" id="NYI11376.1"/>
    </source>
</evidence>
<evidence type="ECO:0000256" key="2">
    <source>
        <dbReference type="ARBA" id="ARBA00022898"/>
    </source>
</evidence>
<evidence type="ECO:0000256" key="6">
    <source>
        <dbReference type="SAM" id="MobiDB-lite"/>
    </source>
</evidence>
<evidence type="ECO:0000313" key="8">
    <source>
        <dbReference type="Proteomes" id="UP000537326"/>
    </source>
</evidence>
<comment type="similarity">
    <text evidence="4">Belongs to the group II decarboxylase family. Sphingosine-1-phosphate lyase subfamily.</text>
</comment>